<sequence length="183" mass="21586">MNKKLYYGYYLGFSILVVPYIISIILDKNWWFEHISYIYPGFIAILISAIFDTVRIFKILYLKFSNSKFIKVLLWFLGLSFSYGIFQIAAESLARYHIYHIVGFIPDNFILSIRALNLFYSLFIIVICIICLIYLLFIAFIIIDYSKSLKNKLVEYFQFTSKLHLTFYIIMGFSSIILTISLT</sequence>
<reference evidence="2" key="1">
    <citation type="submission" date="2019-06" db="EMBL/GenBank/DDBJ databases">
        <authorList>
            <consortium name="NARMS: The National Antimicrobial Resistance Monitoring System"/>
        </authorList>
    </citation>
    <scope>NUCLEOTIDE SEQUENCE</scope>
    <source>
        <strain evidence="2">FSIS21924625</strain>
    </source>
</reference>
<organism evidence="2">
    <name type="scientific">Campylobacter coli</name>
    <dbReference type="NCBI Taxonomy" id="195"/>
    <lineage>
        <taxon>Bacteria</taxon>
        <taxon>Pseudomonadati</taxon>
        <taxon>Campylobacterota</taxon>
        <taxon>Epsilonproteobacteria</taxon>
        <taxon>Campylobacterales</taxon>
        <taxon>Campylobacteraceae</taxon>
        <taxon>Campylobacter</taxon>
    </lineage>
</organism>
<gene>
    <name evidence="2" type="ORF">FJM45_05040</name>
</gene>
<name>A0A5Y7DJ56_CAMCO</name>
<evidence type="ECO:0000313" key="2">
    <source>
        <dbReference type="EMBL" id="ECK9989942.1"/>
    </source>
</evidence>
<feature type="transmembrane region" description="Helical" evidence="1">
    <location>
        <begin position="163"/>
        <end position="182"/>
    </location>
</feature>
<accession>A0A5Y7DJ56</accession>
<feature type="non-terminal residue" evidence="2">
    <location>
        <position position="183"/>
    </location>
</feature>
<dbReference type="EMBL" id="AAJEIL010000016">
    <property type="protein sequence ID" value="ECK9989942.1"/>
    <property type="molecule type" value="Genomic_DNA"/>
</dbReference>
<feature type="transmembrane region" description="Helical" evidence="1">
    <location>
        <begin position="7"/>
        <end position="26"/>
    </location>
</feature>
<keyword evidence="1" id="KW-1133">Transmembrane helix</keyword>
<keyword evidence="1" id="KW-0812">Transmembrane</keyword>
<comment type="caution">
    <text evidence="2">The sequence shown here is derived from an EMBL/GenBank/DDBJ whole genome shotgun (WGS) entry which is preliminary data.</text>
</comment>
<dbReference type="AlphaFoldDB" id="A0A5Y7DJ56"/>
<proteinExistence type="predicted"/>
<feature type="transmembrane region" description="Helical" evidence="1">
    <location>
        <begin position="120"/>
        <end position="143"/>
    </location>
</feature>
<evidence type="ECO:0000256" key="1">
    <source>
        <dbReference type="SAM" id="Phobius"/>
    </source>
</evidence>
<feature type="transmembrane region" description="Helical" evidence="1">
    <location>
        <begin position="69"/>
        <end position="90"/>
    </location>
</feature>
<feature type="transmembrane region" description="Helical" evidence="1">
    <location>
        <begin position="38"/>
        <end position="57"/>
    </location>
</feature>
<protein>
    <submittedName>
        <fullName evidence="2">Uncharacterized protein</fullName>
    </submittedName>
</protein>
<keyword evidence="1" id="KW-0472">Membrane</keyword>